<dbReference type="GO" id="GO:0008080">
    <property type="term" value="F:N-acetyltransferase activity"/>
    <property type="evidence" value="ECO:0007669"/>
    <property type="project" value="TreeGrafter"/>
</dbReference>
<feature type="domain" description="N-acetyltransferase" evidence="1">
    <location>
        <begin position="5"/>
        <end position="156"/>
    </location>
</feature>
<dbReference type="EMBL" id="JADEWZ010000001">
    <property type="protein sequence ID" value="MBE9114347.1"/>
    <property type="molecule type" value="Genomic_DNA"/>
</dbReference>
<dbReference type="AlphaFoldDB" id="A0A8J7B2G7"/>
<gene>
    <name evidence="2" type="ORF">IQ249_00400</name>
</gene>
<keyword evidence="3" id="KW-1185">Reference proteome</keyword>
<dbReference type="Pfam" id="PF00583">
    <property type="entry name" value="Acetyltransf_1"/>
    <property type="match status" value="1"/>
</dbReference>
<accession>A0A8J7B2G7</accession>
<dbReference type="InterPro" id="IPR039143">
    <property type="entry name" value="GNPNAT1-like"/>
</dbReference>
<evidence type="ECO:0000313" key="3">
    <source>
        <dbReference type="Proteomes" id="UP000654482"/>
    </source>
</evidence>
<sequence>MTQNLTIREANNNENKIIAQHFSQLWRDNNVSKDCIQTNCLEMTDEFIENARKELQFKAFIAEIDRAIIGSTSCQRFAGLYPIVLTPQHRLYGYIWNVYVEPEFRDRGIGKKLTQTACEYLKSIGCTQAILHASPYGKPLYEKLGFVASNEMRLDL</sequence>
<organism evidence="2 3">
    <name type="scientific">Lusitaniella coriacea LEGE 07157</name>
    <dbReference type="NCBI Taxonomy" id="945747"/>
    <lineage>
        <taxon>Bacteria</taxon>
        <taxon>Bacillati</taxon>
        <taxon>Cyanobacteriota</taxon>
        <taxon>Cyanophyceae</taxon>
        <taxon>Spirulinales</taxon>
        <taxon>Lusitaniellaceae</taxon>
        <taxon>Lusitaniella</taxon>
    </lineage>
</organism>
<evidence type="ECO:0000259" key="1">
    <source>
        <dbReference type="PROSITE" id="PS51186"/>
    </source>
</evidence>
<comment type="caution">
    <text evidence="2">The sequence shown here is derived from an EMBL/GenBank/DDBJ whole genome shotgun (WGS) entry which is preliminary data.</text>
</comment>
<dbReference type="RefSeq" id="WP_194027431.1">
    <property type="nucleotide sequence ID" value="NZ_JADEWZ010000001.1"/>
</dbReference>
<name>A0A8J7B2G7_9CYAN</name>
<dbReference type="PROSITE" id="PS51186">
    <property type="entry name" value="GNAT"/>
    <property type="match status" value="1"/>
</dbReference>
<protein>
    <submittedName>
        <fullName evidence="2">GNAT family N-acetyltransferase</fullName>
    </submittedName>
</protein>
<proteinExistence type="predicted"/>
<dbReference type="InterPro" id="IPR016181">
    <property type="entry name" value="Acyl_CoA_acyltransferase"/>
</dbReference>
<dbReference type="PANTHER" id="PTHR13355:SF15">
    <property type="entry name" value="GCN5-RELATED N-ACETYLTRANSFERASE 3, CHLOROPLASTIC"/>
    <property type="match status" value="1"/>
</dbReference>
<dbReference type="Gene3D" id="3.40.630.30">
    <property type="match status" value="1"/>
</dbReference>
<evidence type="ECO:0000313" key="2">
    <source>
        <dbReference type="EMBL" id="MBE9114347.1"/>
    </source>
</evidence>
<dbReference type="Proteomes" id="UP000654482">
    <property type="component" value="Unassembled WGS sequence"/>
</dbReference>
<dbReference type="SUPFAM" id="SSF55729">
    <property type="entry name" value="Acyl-CoA N-acyltransferases (Nat)"/>
    <property type="match status" value="1"/>
</dbReference>
<dbReference type="InterPro" id="IPR000182">
    <property type="entry name" value="GNAT_dom"/>
</dbReference>
<dbReference type="PANTHER" id="PTHR13355">
    <property type="entry name" value="GLUCOSAMINE 6-PHOSPHATE N-ACETYLTRANSFERASE"/>
    <property type="match status" value="1"/>
</dbReference>
<reference evidence="2" key="1">
    <citation type="submission" date="2020-10" db="EMBL/GenBank/DDBJ databases">
        <authorList>
            <person name="Castelo-Branco R."/>
            <person name="Eusebio N."/>
            <person name="Adriana R."/>
            <person name="Vieira A."/>
            <person name="Brugerolle De Fraissinette N."/>
            <person name="Rezende De Castro R."/>
            <person name="Schneider M.P."/>
            <person name="Vasconcelos V."/>
            <person name="Leao P.N."/>
        </authorList>
    </citation>
    <scope>NUCLEOTIDE SEQUENCE</scope>
    <source>
        <strain evidence="2">LEGE 07157</strain>
    </source>
</reference>
<dbReference type="CDD" id="cd04301">
    <property type="entry name" value="NAT_SF"/>
    <property type="match status" value="1"/>
</dbReference>